<accession>A0A9P1GTF1</accession>
<organism evidence="2">
    <name type="scientific">Cladocopium goreaui</name>
    <dbReference type="NCBI Taxonomy" id="2562237"/>
    <lineage>
        <taxon>Eukaryota</taxon>
        <taxon>Sar</taxon>
        <taxon>Alveolata</taxon>
        <taxon>Dinophyceae</taxon>
        <taxon>Suessiales</taxon>
        <taxon>Symbiodiniaceae</taxon>
        <taxon>Cladocopium</taxon>
    </lineage>
</organism>
<sequence length="180" mass="18802">MKLLRVLLCLLHLAMPEEASKEGLCASGACDLPQAADEFAAIQVKKVAESQADPKKRNLNRTENGNSPGLVTGCISGLSCGDTDVAATSVRVVSNTAGYGLGEYLGNTGSEINLWSVSATCEIESFFFFNVGAFAPADGSMSLFDGGSSGVRCAALSTNSTRVVPVCSCETKLTFKYNNP</sequence>
<name>A0A9P1GTF1_9DINO</name>
<evidence type="ECO:0000313" key="4">
    <source>
        <dbReference type="Proteomes" id="UP001152797"/>
    </source>
</evidence>
<dbReference type="AlphaFoldDB" id="A0A9P1GTF1"/>
<dbReference type="EMBL" id="CAMXCT010006831">
    <property type="protein sequence ID" value="CAI4020759.1"/>
    <property type="molecule type" value="Genomic_DNA"/>
</dbReference>
<reference evidence="3 4" key="2">
    <citation type="submission" date="2024-05" db="EMBL/GenBank/DDBJ databases">
        <authorList>
            <person name="Chen Y."/>
            <person name="Shah S."/>
            <person name="Dougan E. K."/>
            <person name="Thang M."/>
            <person name="Chan C."/>
        </authorList>
    </citation>
    <scope>NUCLEOTIDE SEQUENCE [LARGE SCALE GENOMIC DNA]</scope>
</reference>
<dbReference type="Proteomes" id="UP001152797">
    <property type="component" value="Unassembled WGS sequence"/>
</dbReference>
<feature type="chain" id="PRO_5043273168" evidence="1">
    <location>
        <begin position="20"/>
        <end position="180"/>
    </location>
</feature>
<gene>
    <name evidence="2" type="ORF">C1SCF055_LOCUS45145</name>
</gene>
<keyword evidence="1" id="KW-0732">Signal</keyword>
<dbReference type="EMBL" id="CAMXCT020006831">
    <property type="protein sequence ID" value="CAL1174134.1"/>
    <property type="molecule type" value="Genomic_DNA"/>
</dbReference>
<evidence type="ECO:0000313" key="2">
    <source>
        <dbReference type="EMBL" id="CAI4020759.1"/>
    </source>
</evidence>
<comment type="caution">
    <text evidence="2">The sequence shown here is derived from an EMBL/GenBank/DDBJ whole genome shotgun (WGS) entry which is preliminary data.</text>
</comment>
<evidence type="ECO:0000313" key="3">
    <source>
        <dbReference type="EMBL" id="CAL4808071.1"/>
    </source>
</evidence>
<evidence type="ECO:0000256" key="1">
    <source>
        <dbReference type="SAM" id="SignalP"/>
    </source>
</evidence>
<proteinExistence type="predicted"/>
<dbReference type="EMBL" id="CAMXCT030006831">
    <property type="protein sequence ID" value="CAL4808071.1"/>
    <property type="molecule type" value="Genomic_DNA"/>
</dbReference>
<keyword evidence="4" id="KW-1185">Reference proteome</keyword>
<reference evidence="2" key="1">
    <citation type="submission" date="2022-10" db="EMBL/GenBank/DDBJ databases">
        <authorList>
            <person name="Chen Y."/>
            <person name="Dougan E. K."/>
            <person name="Chan C."/>
            <person name="Rhodes N."/>
            <person name="Thang M."/>
        </authorList>
    </citation>
    <scope>NUCLEOTIDE SEQUENCE</scope>
</reference>
<protein>
    <submittedName>
        <fullName evidence="3">Cytochrome b2, mitochondrial</fullName>
    </submittedName>
</protein>
<feature type="signal peptide" evidence="1">
    <location>
        <begin position="1"/>
        <end position="19"/>
    </location>
</feature>